<evidence type="ECO:0000256" key="2">
    <source>
        <dbReference type="ARBA" id="ARBA00022487"/>
    </source>
</evidence>
<feature type="chain" id="PRO_5041019228" description="Carboxylic ester hydrolase" evidence="8">
    <location>
        <begin position="22"/>
        <end position="539"/>
    </location>
</feature>
<dbReference type="GO" id="GO:0072330">
    <property type="term" value="P:monocarboxylic acid biosynthetic process"/>
    <property type="evidence" value="ECO:0007669"/>
    <property type="project" value="UniProtKB-ARBA"/>
</dbReference>
<keyword evidence="3" id="KW-0479">Metal-binding</keyword>
<dbReference type="GO" id="GO:0030600">
    <property type="term" value="F:feruloyl esterase activity"/>
    <property type="evidence" value="ECO:0007669"/>
    <property type="project" value="UniProtKB-ARBA"/>
</dbReference>
<evidence type="ECO:0000256" key="7">
    <source>
        <dbReference type="ARBA" id="ARBA00023157"/>
    </source>
</evidence>
<dbReference type="SUPFAM" id="SSF53474">
    <property type="entry name" value="alpha/beta-Hydrolases"/>
    <property type="match status" value="1"/>
</dbReference>
<dbReference type="AlphaFoldDB" id="A0A9W4JJE4"/>
<dbReference type="EC" id="3.1.1.-" evidence="8"/>
<dbReference type="InterPro" id="IPR029058">
    <property type="entry name" value="AB_hydrolase_fold"/>
</dbReference>
<evidence type="ECO:0000256" key="1">
    <source>
        <dbReference type="ARBA" id="ARBA00006249"/>
    </source>
</evidence>
<evidence type="ECO:0000256" key="5">
    <source>
        <dbReference type="ARBA" id="ARBA00022801"/>
    </source>
</evidence>
<dbReference type="Gene3D" id="3.40.50.1820">
    <property type="entry name" value="alpha/beta hydrolase"/>
    <property type="match status" value="1"/>
</dbReference>
<dbReference type="OrthoDB" id="3039123at2759"/>
<dbReference type="Proteomes" id="UP001152646">
    <property type="component" value="Unassembled WGS sequence"/>
</dbReference>
<keyword evidence="6" id="KW-0106">Calcium</keyword>
<evidence type="ECO:0000256" key="4">
    <source>
        <dbReference type="ARBA" id="ARBA00022729"/>
    </source>
</evidence>
<proteinExistence type="inferred from homology"/>
<protein>
    <recommendedName>
        <fullName evidence="8">Carboxylic ester hydrolase</fullName>
        <ecNumber evidence="8">3.1.1.-</ecNumber>
    </recommendedName>
</protein>
<dbReference type="EMBL" id="CAJVPA010000198">
    <property type="protein sequence ID" value="CAG8394938.1"/>
    <property type="molecule type" value="Genomic_DNA"/>
</dbReference>
<keyword evidence="4 8" id="KW-0732">Signal</keyword>
<evidence type="ECO:0000256" key="3">
    <source>
        <dbReference type="ARBA" id="ARBA00022723"/>
    </source>
</evidence>
<evidence type="ECO:0000256" key="8">
    <source>
        <dbReference type="RuleBase" id="RU361238"/>
    </source>
</evidence>
<comment type="caution">
    <text evidence="9">The sequence shown here is derived from an EMBL/GenBank/DDBJ whole genome shotgun (WGS) entry which is preliminary data.</text>
</comment>
<keyword evidence="2" id="KW-0719">Serine esterase</keyword>
<evidence type="ECO:0000256" key="6">
    <source>
        <dbReference type="ARBA" id="ARBA00022837"/>
    </source>
</evidence>
<dbReference type="Pfam" id="PF07519">
    <property type="entry name" value="Tannase"/>
    <property type="match status" value="1"/>
</dbReference>
<evidence type="ECO:0000313" key="9">
    <source>
        <dbReference type="EMBL" id="CAG8394938.1"/>
    </source>
</evidence>
<dbReference type="GO" id="GO:0046872">
    <property type="term" value="F:metal ion binding"/>
    <property type="evidence" value="ECO:0007669"/>
    <property type="project" value="UniProtKB-KW"/>
</dbReference>
<accession>A0A9W4JJE4</accession>
<organism evidence="9 10">
    <name type="scientific">Penicillium salamii</name>
    <dbReference type="NCBI Taxonomy" id="1612424"/>
    <lineage>
        <taxon>Eukaryota</taxon>
        <taxon>Fungi</taxon>
        <taxon>Dikarya</taxon>
        <taxon>Ascomycota</taxon>
        <taxon>Pezizomycotina</taxon>
        <taxon>Eurotiomycetes</taxon>
        <taxon>Eurotiomycetidae</taxon>
        <taxon>Eurotiales</taxon>
        <taxon>Aspergillaceae</taxon>
        <taxon>Penicillium</taxon>
    </lineage>
</organism>
<keyword evidence="7" id="KW-1015">Disulfide bond</keyword>
<comment type="similarity">
    <text evidence="1 8">Belongs to the tannase family.</text>
</comment>
<dbReference type="PANTHER" id="PTHR33938:SF8">
    <property type="entry name" value="CARBOXYLIC ESTER HYDROLASE"/>
    <property type="match status" value="1"/>
</dbReference>
<dbReference type="InterPro" id="IPR011118">
    <property type="entry name" value="Tannase/feruloyl_esterase"/>
</dbReference>
<name>A0A9W4JJE4_9EURO</name>
<evidence type="ECO:0000313" key="10">
    <source>
        <dbReference type="Proteomes" id="UP001152646"/>
    </source>
</evidence>
<dbReference type="PANTHER" id="PTHR33938">
    <property type="entry name" value="FERULOYL ESTERASE B-RELATED"/>
    <property type="match status" value="1"/>
</dbReference>
<reference evidence="9" key="1">
    <citation type="submission" date="2021-07" db="EMBL/GenBank/DDBJ databases">
        <authorList>
            <person name="Branca A.L. A."/>
        </authorList>
    </citation>
    <scope>NUCLEOTIDE SEQUENCE</scope>
</reference>
<keyword evidence="5 8" id="KW-0378">Hydrolase</keyword>
<feature type="signal peptide" evidence="8">
    <location>
        <begin position="1"/>
        <end position="21"/>
    </location>
</feature>
<sequence length="539" mass="57739">MQPPIVTAFFLLCGLFRATIATKEPHVSACSPKRFKSLSLENIEIISLNVTANRNFSTSGRNATGGVGVIPDIPGAETAAVDICLISLTYTHPGQHDLINTYIGLPLDADKWNSRFLMHGGGGWLAGGQSSILTPVLLGYASSSTDAGHGPSESTADWGLTNQGQTNWPALRDFSSLAISEAAVLGKLATRLYYGAHARYSYWHGCSTGGRQGHAMAQEHPELFDGIVAGAPAIVWDKFAPAGLWGPFIAQLLDTQPPLCVVEAFTQAAIAECDALDGVVDGIIAYPGQCQFDASSLVGQEVNCTDPNGTITITKKMADVISAVWEGPVSEDGKSLWHGFHYDASLGSMIGTICTSVNECTVVPFPISEDWVNVFLARNPSFSINGLTRQDYDQLFRQSTDQYSSVIGTSNPDLSKMKKAGTKMLAWHGMADQLVPTNGTVEYYEQTTKLDSEVADYYRLFLAPGVTHCGFGSGFDPAETVFDTMRAWVENGTVPDRLEGVAVAVGNTSATRTGYLCPYPQVFTYVGGDVNSASSFTCR</sequence>
<dbReference type="GO" id="GO:0017000">
    <property type="term" value="P:antibiotic biosynthetic process"/>
    <property type="evidence" value="ECO:0007669"/>
    <property type="project" value="UniProtKB-ARBA"/>
</dbReference>
<gene>
    <name evidence="9" type="ORF">PSALAMII_LOCUS7480</name>
</gene>